<dbReference type="AlphaFoldDB" id="A0A402B3C3"/>
<reference evidence="2" key="1">
    <citation type="submission" date="2018-12" db="EMBL/GenBank/DDBJ databases">
        <title>Tengunoibacter tsumagoiensis gen. nov., sp. nov., Dictyobacter kobayashii sp. nov., D. alpinus sp. nov., and D. joshuensis sp. nov. and description of Dictyobacteraceae fam. nov. within the order Ktedonobacterales isolated from Tengu-no-mugimeshi.</title>
        <authorList>
            <person name="Wang C.M."/>
            <person name="Zheng Y."/>
            <person name="Sakai Y."/>
            <person name="Toyoda A."/>
            <person name="Minakuchi Y."/>
            <person name="Abe K."/>
            <person name="Yokota A."/>
            <person name="Yabe S."/>
        </authorList>
    </citation>
    <scope>NUCLEOTIDE SEQUENCE [LARGE SCALE GENOMIC DNA]</scope>
    <source>
        <strain evidence="2">Uno16</strain>
    </source>
</reference>
<name>A0A402B3C3_9CHLR</name>
<comment type="caution">
    <text evidence="1">The sequence shown here is derived from an EMBL/GenBank/DDBJ whole genome shotgun (WGS) entry which is preliminary data.</text>
</comment>
<evidence type="ECO:0000313" key="2">
    <source>
        <dbReference type="Proteomes" id="UP000287171"/>
    </source>
</evidence>
<accession>A0A402B3C3</accession>
<dbReference type="Proteomes" id="UP000287171">
    <property type="component" value="Unassembled WGS sequence"/>
</dbReference>
<gene>
    <name evidence="1" type="ORF">KDA_13440</name>
</gene>
<organism evidence="1 2">
    <name type="scientific">Dictyobacter alpinus</name>
    <dbReference type="NCBI Taxonomy" id="2014873"/>
    <lineage>
        <taxon>Bacteria</taxon>
        <taxon>Bacillati</taxon>
        <taxon>Chloroflexota</taxon>
        <taxon>Ktedonobacteria</taxon>
        <taxon>Ktedonobacterales</taxon>
        <taxon>Dictyobacteraceae</taxon>
        <taxon>Dictyobacter</taxon>
    </lineage>
</organism>
<keyword evidence="2" id="KW-1185">Reference proteome</keyword>
<sequence length="51" mass="5522">MRAQTNGISGMNKNTSLSDITLFLAKKPTRSLAIGDAIEKSNPMLIKIVEC</sequence>
<proteinExistence type="predicted"/>
<protein>
    <submittedName>
        <fullName evidence="1">Uncharacterized protein</fullName>
    </submittedName>
</protein>
<dbReference type="EMBL" id="BIFT01000001">
    <property type="protein sequence ID" value="GCE25860.1"/>
    <property type="molecule type" value="Genomic_DNA"/>
</dbReference>
<evidence type="ECO:0000313" key="1">
    <source>
        <dbReference type="EMBL" id="GCE25860.1"/>
    </source>
</evidence>